<dbReference type="GO" id="GO:0003697">
    <property type="term" value="F:single-stranded DNA binding"/>
    <property type="evidence" value="ECO:0007669"/>
    <property type="project" value="InterPro"/>
</dbReference>
<dbReference type="PANTHER" id="PTHR13604">
    <property type="entry name" value="DC12-RELATED"/>
    <property type="match status" value="1"/>
</dbReference>
<dbReference type="SUPFAM" id="SSF143081">
    <property type="entry name" value="BB1717-like"/>
    <property type="match status" value="1"/>
</dbReference>
<dbReference type="GO" id="GO:0106300">
    <property type="term" value="P:protein-DNA covalent cross-linking repair"/>
    <property type="evidence" value="ECO:0007669"/>
    <property type="project" value="InterPro"/>
</dbReference>
<evidence type="ECO:0000256" key="5">
    <source>
        <dbReference type="ARBA" id="ARBA00023124"/>
    </source>
</evidence>
<dbReference type="Gene3D" id="3.90.1680.10">
    <property type="entry name" value="SOS response associated peptidase-like"/>
    <property type="match status" value="1"/>
</dbReference>
<evidence type="ECO:0008006" key="11">
    <source>
        <dbReference type="Google" id="ProtNLM"/>
    </source>
</evidence>
<gene>
    <name evidence="9" type="ORF">S7711_06759</name>
</gene>
<dbReference type="InterPro" id="IPR003738">
    <property type="entry name" value="SRAP"/>
</dbReference>
<feature type="compositionally biased region" description="Basic and acidic residues" evidence="8">
    <location>
        <begin position="319"/>
        <end position="334"/>
    </location>
</feature>
<dbReference type="PANTHER" id="PTHR13604:SF0">
    <property type="entry name" value="ABASIC SITE PROCESSING PROTEIN HMCES"/>
    <property type="match status" value="1"/>
</dbReference>
<dbReference type="Proteomes" id="UP000028045">
    <property type="component" value="Unassembled WGS sequence"/>
</dbReference>
<keyword evidence="5" id="KW-0190">Covalent protein-DNA linkage</keyword>
<evidence type="ECO:0000256" key="8">
    <source>
        <dbReference type="SAM" id="MobiDB-lite"/>
    </source>
</evidence>
<keyword evidence="3" id="KW-0227">DNA damage</keyword>
<feature type="compositionally biased region" description="Polar residues" evidence="8">
    <location>
        <begin position="357"/>
        <end position="368"/>
    </location>
</feature>
<evidence type="ECO:0000256" key="4">
    <source>
        <dbReference type="ARBA" id="ARBA00022801"/>
    </source>
</evidence>
<dbReference type="GO" id="GO:0016829">
    <property type="term" value="F:lyase activity"/>
    <property type="evidence" value="ECO:0007669"/>
    <property type="project" value="UniProtKB-KW"/>
</dbReference>
<evidence type="ECO:0000256" key="2">
    <source>
        <dbReference type="ARBA" id="ARBA00022670"/>
    </source>
</evidence>
<comment type="similarity">
    <text evidence="1">Belongs to the SOS response-associated peptidase family.</text>
</comment>
<evidence type="ECO:0000313" key="9">
    <source>
        <dbReference type="EMBL" id="KEY66711.1"/>
    </source>
</evidence>
<feature type="compositionally biased region" description="Polar residues" evidence="8">
    <location>
        <begin position="308"/>
        <end position="318"/>
    </location>
</feature>
<keyword evidence="6" id="KW-0238">DNA-binding</keyword>
<evidence type="ECO:0000313" key="10">
    <source>
        <dbReference type="Proteomes" id="UP000028045"/>
    </source>
</evidence>
<dbReference type="AlphaFoldDB" id="A0A084AN32"/>
<dbReference type="InterPro" id="IPR036590">
    <property type="entry name" value="SRAP-like"/>
</dbReference>
<evidence type="ECO:0000256" key="3">
    <source>
        <dbReference type="ARBA" id="ARBA00022763"/>
    </source>
</evidence>
<proteinExistence type="inferred from homology"/>
<feature type="region of interest" description="Disordered" evidence="8">
    <location>
        <begin position="308"/>
        <end position="403"/>
    </location>
</feature>
<evidence type="ECO:0000256" key="1">
    <source>
        <dbReference type="ARBA" id="ARBA00008136"/>
    </source>
</evidence>
<dbReference type="GO" id="GO:0006508">
    <property type="term" value="P:proteolysis"/>
    <property type="evidence" value="ECO:0007669"/>
    <property type="project" value="UniProtKB-KW"/>
</dbReference>
<organism evidence="9 10">
    <name type="scientific">Stachybotrys chartarum (strain CBS 109288 / IBT 7711)</name>
    <name type="common">Toxic black mold</name>
    <name type="synonym">Stilbospora chartarum</name>
    <dbReference type="NCBI Taxonomy" id="1280523"/>
    <lineage>
        <taxon>Eukaryota</taxon>
        <taxon>Fungi</taxon>
        <taxon>Dikarya</taxon>
        <taxon>Ascomycota</taxon>
        <taxon>Pezizomycotina</taxon>
        <taxon>Sordariomycetes</taxon>
        <taxon>Hypocreomycetidae</taxon>
        <taxon>Hypocreales</taxon>
        <taxon>Stachybotryaceae</taxon>
        <taxon>Stachybotrys</taxon>
    </lineage>
</organism>
<feature type="compositionally biased region" description="Polar residues" evidence="8">
    <location>
        <begin position="388"/>
        <end position="403"/>
    </location>
</feature>
<keyword evidence="7" id="KW-0456">Lyase</keyword>
<keyword evidence="4" id="KW-0378">Hydrolase</keyword>
<keyword evidence="10" id="KW-1185">Reference proteome</keyword>
<dbReference type="HOGENOM" id="CLU_035990_0_3_1"/>
<protein>
    <recommendedName>
        <fullName evidence="11">DUF159 domain protein</fullName>
    </recommendedName>
</protein>
<dbReference type="EMBL" id="KL648647">
    <property type="protein sequence ID" value="KEY66711.1"/>
    <property type="molecule type" value="Genomic_DNA"/>
</dbReference>
<reference evidence="9 10" key="1">
    <citation type="journal article" date="2014" name="BMC Genomics">
        <title>Comparative genome sequencing reveals chemotype-specific gene clusters in the toxigenic black mold Stachybotrys.</title>
        <authorList>
            <person name="Semeiks J."/>
            <person name="Borek D."/>
            <person name="Otwinowski Z."/>
            <person name="Grishin N.V."/>
        </authorList>
    </citation>
    <scope>NUCLEOTIDE SEQUENCE [LARGE SCALE GENOMIC DNA]</scope>
    <source>
        <strain evidence="10">CBS 109288 / IBT 7711</strain>
    </source>
</reference>
<dbReference type="Pfam" id="PF02586">
    <property type="entry name" value="SRAP"/>
    <property type="match status" value="1"/>
</dbReference>
<evidence type="ECO:0000256" key="7">
    <source>
        <dbReference type="ARBA" id="ARBA00023239"/>
    </source>
</evidence>
<accession>A0A084AN32</accession>
<evidence type="ECO:0000256" key="6">
    <source>
        <dbReference type="ARBA" id="ARBA00023125"/>
    </source>
</evidence>
<sequence length="403" mass="45107">MCGRYSLALVSDAFTQRHQPTPSQHPDIILQRPSQVRRILERDGMPVADWPADEGDDAPRQSYNFAPGYHGLVYRADTPDWGNGPAPGGTEQCEATAIQESHARGDDNCYKMQSMRWGLIPFWTKRNPGYGTVMKTINCRDDSLSSPGGMWASIKGRKRCIVIAQGFFEWLKNGPKDKVPHYVKRKDGHLMCFAGLWDCVQYQDSEEKTYTYTIITTDSNQQLKFLHDRMPVVLDPGSEGLRTWLDPTKSEWTRELQALLKPFGGELEVYPVNKDVGKVGNSSPSFIIPLDSKENKSNIVNFFSNAASQSKNKNASKTIESRVENSQKKERAEDQSAPLLHGKRKHSDVLGDGPPTKMTTASKSAQSKTGKRSATRNTNNKSLKESQRTPSSQKITKFFANSA</sequence>
<keyword evidence="2" id="KW-0645">Protease</keyword>
<dbReference type="GO" id="GO:0008233">
    <property type="term" value="F:peptidase activity"/>
    <property type="evidence" value="ECO:0007669"/>
    <property type="project" value="UniProtKB-KW"/>
</dbReference>
<name>A0A084AN32_STACB</name>
<dbReference type="OrthoDB" id="2111841at2759"/>